<gene>
    <name evidence="2" type="ORF">SISSUDRAFT_932787</name>
</gene>
<organism evidence="2 3">
    <name type="scientific">Sistotremastrum suecicum HHB10207 ss-3</name>
    <dbReference type="NCBI Taxonomy" id="1314776"/>
    <lineage>
        <taxon>Eukaryota</taxon>
        <taxon>Fungi</taxon>
        <taxon>Dikarya</taxon>
        <taxon>Basidiomycota</taxon>
        <taxon>Agaricomycotina</taxon>
        <taxon>Agaricomycetes</taxon>
        <taxon>Sistotremastrales</taxon>
        <taxon>Sistotremastraceae</taxon>
        <taxon>Sistotremastrum</taxon>
    </lineage>
</organism>
<feature type="compositionally biased region" description="Low complexity" evidence="1">
    <location>
        <begin position="36"/>
        <end position="47"/>
    </location>
</feature>
<reference evidence="2 3" key="1">
    <citation type="journal article" date="2016" name="Mol. Biol. Evol.">
        <title>Comparative Genomics of Early-Diverging Mushroom-Forming Fungi Provides Insights into the Origins of Lignocellulose Decay Capabilities.</title>
        <authorList>
            <person name="Nagy L.G."/>
            <person name="Riley R."/>
            <person name="Tritt A."/>
            <person name="Adam C."/>
            <person name="Daum C."/>
            <person name="Floudas D."/>
            <person name="Sun H."/>
            <person name="Yadav J.S."/>
            <person name="Pangilinan J."/>
            <person name="Larsson K.H."/>
            <person name="Matsuura K."/>
            <person name="Barry K."/>
            <person name="Labutti K."/>
            <person name="Kuo R."/>
            <person name="Ohm R.A."/>
            <person name="Bhattacharya S.S."/>
            <person name="Shirouzu T."/>
            <person name="Yoshinaga Y."/>
            <person name="Martin F.M."/>
            <person name="Grigoriev I.V."/>
            <person name="Hibbett D.S."/>
        </authorList>
    </citation>
    <scope>NUCLEOTIDE SEQUENCE [LARGE SCALE GENOMIC DNA]</scope>
    <source>
        <strain evidence="2 3">HHB10207 ss-3</strain>
    </source>
</reference>
<feature type="region of interest" description="Disordered" evidence="1">
    <location>
        <begin position="1"/>
        <end position="61"/>
    </location>
</feature>
<evidence type="ECO:0000313" key="3">
    <source>
        <dbReference type="Proteomes" id="UP000076798"/>
    </source>
</evidence>
<dbReference type="AlphaFoldDB" id="A0A166BRJ3"/>
<proteinExistence type="predicted"/>
<evidence type="ECO:0000256" key="1">
    <source>
        <dbReference type="SAM" id="MobiDB-lite"/>
    </source>
</evidence>
<keyword evidence="3" id="KW-1185">Reference proteome</keyword>
<dbReference type="Proteomes" id="UP000076798">
    <property type="component" value="Unassembled WGS sequence"/>
</dbReference>
<dbReference type="EMBL" id="KV428102">
    <property type="protein sequence ID" value="KZT36666.1"/>
    <property type="molecule type" value="Genomic_DNA"/>
</dbReference>
<sequence length="196" mass="22139">MSNVVAAKQQLPEIPQSPESDSTSVIVAPLSPVIPPTASSPLPTSPSIDNVSRPRPKSPPEYTIRRITTAKGTLCVFPENLRYPILSEVLAKRQARAQKNKKPKRPRDLWKKYALGDNPTLGSDTVFDGRPEIRACALPTRIIIPFNERKTYENVFNIPSRYLHNRESRSGMSSRRLNAQERQLQFRKLIKASIIR</sequence>
<protein>
    <submittedName>
        <fullName evidence="2">Uncharacterized protein</fullName>
    </submittedName>
</protein>
<name>A0A166BRJ3_9AGAM</name>
<accession>A0A166BRJ3</accession>
<evidence type="ECO:0000313" key="2">
    <source>
        <dbReference type="EMBL" id="KZT36666.1"/>
    </source>
</evidence>